<keyword evidence="2" id="KW-1185">Reference proteome</keyword>
<name>A0A940MH29_9RHOB</name>
<accession>A0A940MH29</accession>
<organism evidence="1 2">
    <name type="scientific">Sagittula salina</name>
    <dbReference type="NCBI Taxonomy" id="2820268"/>
    <lineage>
        <taxon>Bacteria</taxon>
        <taxon>Pseudomonadati</taxon>
        <taxon>Pseudomonadota</taxon>
        <taxon>Alphaproteobacteria</taxon>
        <taxon>Rhodobacterales</taxon>
        <taxon>Roseobacteraceae</taxon>
        <taxon>Sagittula</taxon>
    </lineage>
</organism>
<evidence type="ECO:0000313" key="2">
    <source>
        <dbReference type="Proteomes" id="UP000675940"/>
    </source>
</evidence>
<dbReference type="Proteomes" id="UP000675940">
    <property type="component" value="Unassembled WGS sequence"/>
</dbReference>
<dbReference type="EMBL" id="JAGISH010000001">
    <property type="protein sequence ID" value="MBP0481391.1"/>
    <property type="molecule type" value="Genomic_DNA"/>
</dbReference>
<evidence type="ECO:0000313" key="1">
    <source>
        <dbReference type="EMBL" id="MBP0481391.1"/>
    </source>
</evidence>
<comment type="caution">
    <text evidence="1">The sequence shown here is derived from an EMBL/GenBank/DDBJ whole genome shotgun (WGS) entry which is preliminary data.</text>
</comment>
<dbReference type="RefSeq" id="WP_209359039.1">
    <property type="nucleotide sequence ID" value="NZ_JAGISH010000001.1"/>
</dbReference>
<gene>
    <name evidence="1" type="ORF">J5474_02655</name>
</gene>
<reference evidence="1" key="1">
    <citation type="submission" date="2021-03" db="EMBL/GenBank/DDBJ databases">
        <title>Sagittula salina sp. nov. strain M10.9X isolated from the marine waste.</title>
        <authorList>
            <person name="Satari L."/>
            <person name="Molina-Menor E."/>
            <person name="Vidal-Verdu A."/>
            <person name="Pascual J."/>
            <person name="Pereto J."/>
            <person name="Porcar M."/>
        </authorList>
    </citation>
    <scope>NUCLEOTIDE SEQUENCE</scope>
    <source>
        <strain evidence="1">M10.9X</strain>
    </source>
</reference>
<protein>
    <submittedName>
        <fullName evidence="1">Chemotaxis protein</fullName>
    </submittedName>
</protein>
<dbReference type="AlphaFoldDB" id="A0A940MH29"/>
<proteinExistence type="predicted"/>
<sequence length="118" mass="12548">MPEAGTQLPLSVAAERVAGELEGLYGNLERLEYGLDMVFVHTSEALGGQTITMLQELDMLRQSLGALADFLSQLARETDATGTVDTGAALRCVPLRDMAIRLGGEEKSGPVSGHAELF</sequence>